<protein>
    <submittedName>
        <fullName evidence="2">FBD domain-containing protein</fullName>
    </submittedName>
</protein>
<dbReference type="InterPro" id="IPR032675">
    <property type="entry name" value="LRR_dom_sf"/>
</dbReference>
<sequence>MASLKYHLLREVADIAFRDSSIWSEGTPIVTSFALSGRVPSLIVRRMVQNEVITVYPYEHELVVKYGEHEVFSEVLSVLMAKWVLKLRIFCYDRFFYRNFSLFFGNWENEDLEELSVDNADIDNWPNIFKTFPKLVSLHLAAFQFDDMLRDAPNELAGLEEIGITLNNGFEKKSLADTCLALCEHQSKLPSLEVVQLKGVEFQLHYNDYPIPSKVTPMPSVKHLKIAVMQYSFVDINLFITVMQKVFPSLETFELDVEAYDHYGLDFSNIKDFYKAFHSLCVGFDLKVNYREKPYYYDSIIDYYRDRLFPKSTVTKTDGKFTAKTCFPGITIIHEVINKNYAY</sequence>
<reference evidence="2" key="2">
    <citation type="submission" date="2020-10" db="UniProtKB">
        <authorList>
            <consortium name="WormBaseParasite"/>
        </authorList>
    </citation>
    <scope>IDENTIFICATION</scope>
</reference>
<accession>A0A7E4WAP2</accession>
<dbReference type="WBParaSite" id="Pan_g8987.t1">
    <property type="protein sequence ID" value="Pan_g8987.t1"/>
    <property type="gene ID" value="Pan_g8987"/>
</dbReference>
<dbReference type="Proteomes" id="UP000492821">
    <property type="component" value="Unassembled WGS sequence"/>
</dbReference>
<evidence type="ECO:0000313" key="1">
    <source>
        <dbReference type="Proteomes" id="UP000492821"/>
    </source>
</evidence>
<reference evidence="1" key="1">
    <citation type="journal article" date="2013" name="Genetics">
        <title>The draft genome and transcriptome of Panagrellus redivivus are shaped by the harsh demands of a free-living lifestyle.</title>
        <authorList>
            <person name="Srinivasan J."/>
            <person name="Dillman A.R."/>
            <person name="Macchietto M.G."/>
            <person name="Heikkinen L."/>
            <person name="Lakso M."/>
            <person name="Fracchia K.M."/>
            <person name="Antoshechkin I."/>
            <person name="Mortazavi A."/>
            <person name="Wong G."/>
            <person name="Sternberg P.W."/>
        </authorList>
    </citation>
    <scope>NUCLEOTIDE SEQUENCE [LARGE SCALE GENOMIC DNA]</scope>
    <source>
        <strain evidence="1">MT8872</strain>
    </source>
</reference>
<dbReference type="SUPFAM" id="SSF52047">
    <property type="entry name" value="RNI-like"/>
    <property type="match status" value="1"/>
</dbReference>
<dbReference type="Gene3D" id="3.80.10.10">
    <property type="entry name" value="Ribonuclease Inhibitor"/>
    <property type="match status" value="1"/>
</dbReference>
<proteinExistence type="predicted"/>
<evidence type="ECO:0000313" key="2">
    <source>
        <dbReference type="WBParaSite" id="Pan_g8987.t1"/>
    </source>
</evidence>
<organism evidence="1 2">
    <name type="scientific">Panagrellus redivivus</name>
    <name type="common">Microworm</name>
    <dbReference type="NCBI Taxonomy" id="6233"/>
    <lineage>
        <taxon>Eukaryota</taxon>
        <taxon>Metazoa</taxon>
        <taxon>Ecdysozoa</taxon>
        <taxon>Nematoda</taxon>
        <taxon>Chromadorea</taxon>
        <taxon>Rhabditida</taxon>
        <taxon>Tylenchina</taxon>
        <taxon>Panagrolaimomorpha</taxon>
        <taxon>Panagrolaimoidea</taxon>
        <taxon>Panagrolaimidae</taxon>
        <taxon>Panagrellus</taxon>
    </lineage>
</organism>
<keyword evidence="1" id="KW-1185">Reference proteome</keyword>
<name>A0A7E4WAP2_PANRE</name>
<dbReference type="AlphaFoldDB" id="A0A7E4WAP2"/>